<dbReference type="InterPro" id="IPR050701">
    <property type="entry name" value="Histone_Mod_Regulator"/>
</dbReference>
<evidence type="ECO:0000256" key="4">
    <source>
        <dbReference type="SAM" id="MobiDB-lite"/>
    </source>
</evidence>
<dbReference type="InterPro" id="IPR001965">
    <property type="entry name" value="Znf_PHD"/>
</dbReference>
<keyword evidence="3" id="KW-0862">Zinc</keyword>
<dbReference type="InterPro" id="IPR016197">
    <property type="entry name" value="Chromo-like_dom_sf"/>
</dbReference>
<feature type="compositionally biased region" description="Basic and acidic residues" evidence="4">
    <location>
        <begin position="35"/>
        <end position="57"/>
    </location>
</feature>
<feature type="compositionally biased region" description="Polar residues" evidence="4">
    <location>
        <begin position="415"/>
        <end position="428"/>
    </location>
</feature>
<name>A0ABR4MY40_9FUNG</name>
<feature type="compositionally biased region" description="Low complexity" evidence="4">
    <location>
        <begin position="404"/>
        <end position="414"/>
    </location>
</feature>
<dbReference type="SUPFAM" id="SSF53335">
    <property type="entry name" value="S-adenosyl-L-methionine-dependent methyltransferases"/>
    <property type="match status" value="1"/>
</dbReference>
<dbReference type="Gene3D" id="2.30.30.140">
    <property type="match status" value="2"/>
</dbReference>
<dbReference type="InterPro" id="IPR011011">
    <property type="entry name" value="Znf_FYVE_PHD"/>
</dbReference>
<dbReference type="EMBL" id="JADGIZ020000073">
    <property type="protein sequence ID" value="KAL2912207.1"/>
    <property type="molecule type" value="Genomic_DNA"/>
</dbReference>
<dbReference type="PANTHER" id="PTHR13793">
    <property type="entry name" value="PHD FINGER PROTEINS"/>
    <property type="match status" value="1"/>
</dbReference>
<dbReference type="Gene3D" id="3.30.40.10">
    <property type="entry name" value="Zinc/RING finger domain, C3HC4 (zinc finger)"/>
    <property type="match status" value="2"/>
</dbReference>
<reference evidence="6 7" key="1">
    <citation type="submission" date="2023-09" db="EMBL/GenBank/DDBJ databases">
        <title>Pangenome analysis of Batrachochytrium dendrobatidis and related Chytrids.</title>
        <authorList>
            <person name="Yacoub M.N."/>
            <person name="Stajich J.E."/>
            <person name="James T.Y."/>
        </authorList>
    </citation>
    <scope>NUCLEOTIDE SEQUENCE [LARGE SCALE GENOMIC DNA]</scope>
    <source>
        <strain evidence="6 7">JEL0888</strain>
    </source>
</reference>
<dbReference type="SUPFAM" id="SSF57903">
    <property type="entry name" value="FYVE/PHD zinc finger"/>
    <property type="match status" value="1"/>
</dbReference>
<evidence type="ECO:0000313" key="6">
    <source>
        <dbReference type="EMBL" id="KAL2912207.1"/>
    </source>
</evidence>
<evidence type="ECO:0000313" key="7">
    <source>
        <dbReference type="Proteomes" id="UP001527925"/>
    </source>
</evidence>
<dbReference type="SUPFAM" id="SSF57850">
    <property type="entry name" value="RING/U-box"/>
    <property type="match status" value="1"/>
</dbReference>
<comment type="caution">
    <text evidence="6">The sequence shown here is derived from an EMBL/GenBank/DDBJ whole genome shotgun (WGS) entry which is preliminary data.</text>
</comment>
<accession>A0ABR4MY40</accession>
<dbReference type="SUPFAM" id="SSF63748">
    <property type="entry name" value="Tudor/PWWP/MBT"/>
    <property type="match status" value="1"/>
</dbReference>
<protein>
    <recommendedName>
        <fullName evidence="5">PHD-type domain-containing protein</fullName>
    </recommendedName>
</protein>
<feature type="region of interest" description="Disordered" evidence="4">
    <location>
        <begin position="695"/>
        <end position="734"/>
    </location>
</feature>
<dbReference type="InterPro" id="IPR029063">
    <property type="entry name" value="SAM-dependent_MTases_sf"/>
</dbReference>
<organism evidence="6 7">
    <name type="scientific">Polyrhizophydium stewartii</name>
    <dbReference type="NCBI Taxonomy" id="2732419"/>
    <lineage>
        <taxon>Eukaryota</taxon>
        <taxon>Fungi</taxon>
        <taxon>Fungi incertae sedis</taxon>
        <taxon>Chytridiomycota</taxon>
        <taxon>Chytridiomycota incertae sedis</taxon>
        <taxon>Chytridiomycetes</taxon>
        <taxon>Rhizophydiales</taxon>
        <taxon>Rhizophydiales incertae sedis</taxon>
        <taxon>Polyrhizophydium</taxon>
    </lineage>
</organism>
<proteinExistence type="predicted"/>
<dbReference type="SUPFAM" id="SSF54160">
    <property type="entry name" value="Chromo domain-like"/>
    <property type="match status" value="1"/>
</dbReference>
<feature type="compositionally biased region" description="Low complexity" evidence="4">
    <location>
        <begin position="696"/>
        <end position="711"/>
    </location>
</feature>
<dbReference type="CDD" id="cd15571">
    <property type="entry name" value="ePHD"/>
    <property type="match status" value="1"/>
</dbReference>
<feature type="region of interest" description="Disordered" evidence="4">
    <location>
        <begin position="1470"/>
        <end position="1509"/>
    </location>
</feature>
<evidence type="ECO:0000256" key="2">
    <source>
        <dbReference type="ARBA" id="ARBA00022771"/>
    </source>
</evidence>
<evidence type="ECO:0000259" key="5">
    <source>
        <dbReference type="PROSITE" id="PS51805"/>
    </source>
</evidence>
<dbReference type="Pfam" id="PF13771">
    <property type="entry name" value="zf-HC5HC2H"/>
    <property type="match status" value="1"/>
</dbReference>
<feature type="region of interest" description="Disordered" evidence="4">
    <location>
        <begin position="398"/>
        <end position="428"/>
    </location>
</feature>
<keyword evidence="7" id="KW-1185">Reference proteome</keyword>
<dbReference type="InterPro" id="IPR034732">
    <property type="entry name" value="EPHD"/>
</dbReference>
<feature type="compositionally biased region" description="Acidic residues" evidence="4">
    <location>
        <begin position="1479"/>
        <end position="1499"/>
    </location>
</feature>
<feature type="region of interest" description="Disordered" evidence="4">
    <location>
        <begin position="35"/>
        <end position="99"/>
    </location>
</feature>
<dbReference type="Proteomes" id="UP001527925">
    <property type="component" value="Unassembled WGS sequence"/>
</dbReference>
<dbReference type="InterPro" id="IPR013083">
    <property type="entry name" value="Znf_RING/FYVE/PHD"/>
</dbReference>
<dbReference type="PANTHER" id="PTHR13793:SF107">
    <property type="entry name" value="BROMODOMAIN-CONTAINING PROTEIN HOMOLOG"/>
    <property type="match status" value="1"/>
</dbReference>
<sequence length="1760" mass="198763">MSHPPKGAIQRKFISTASGPWHEDVDIRELLEQRQREHEEQRRQRRFDEIQFQKYHLEQQQQQNQQQQQQQQRPSQEQETPVKRGRGRPKGAPNKPHLQHVVDIADNRVFPTRRALATMVEIQPDLVIGGLLVGTEVEFLDAAYTYWRGRVAEARGNKRRITFQDSNSKRDEWLDWESRRIRLVRIAPVRRRLSDTDVDTDDEDIVGGGRTEANDIGSPALFGLEDTGIEPPEAVCVVCMNEEAEEDNQLVACFECSKAYHQRCHTPRIHASVLQIADSPWICADKRCQERPGRNKQPSASSTIESHALVLNRISVRAEASVLPARSQEADDPNVYEYEPLRRVFVHDGNGRWWKGRMIEFNNHNRVLVRYDEWGFRFDEWVELGSTRIRLMPPDETVAGHDQASASESASSPSLHVQQGTAAQSRVSLSITAGESAEPSSLKNAELSGAAQRADLSIELAPAGKITVVEEQSHAGTQANPKPRARRPKTTSRTAPHKAALAPVPAQPVPTPASEPEVEVDLENETWKIFCNQCKQRILQYRYYCTYCETPSEGWEYESFDLCALCFQCNFPFHRHPRSSFAVQAIMEHLPSGRQRLPCELGGKFVTTFELDYFDLDYYGAGGPESMTLAEAAAMHARADDIEMLTSAPQQPRSMRLFSTRGLPRMCAFCNSESEERSPFVGPFPFLAWPRPKATAGGSSAAESASEQGAQDTISRADPVVAKPRESSRAPNKKRRKKIFWAHETCAKFTPEVYVSPDTGEWYNVLRALRRARNMRCFACKERGATIGCFHSKCYRSFHIMCTNKPDLYFEKGGIFWCPAHEAYINHLDDYDDVYSCDVCSVTLGQGANEGVPWFTCGPCSEDYFSSFDLCALCFDGAFPHGTHKHPREDFVQTTFAERHDEAVREREKFQSIAQQEQESEAVAKVRRKLRPMEVERSRNKSRTDMAVPTCAYCWSVCGPDAYRGYNGLFMCKDCFLLAPRSIRIDINSDALHEALGAPFEAARRSTTKTPFGTLRIEAAPERRMIEASTAFSHTRLETSSAVARMGSRFRFPFLTMTEMIAMARAGPEQPIGPASVEMIELAEMSSFNYDAYLTRHAARRPIEEAKMQIRPKLLTSYGPQDDQLFSLFYDTTYYDIPGRAPRWATHSGGDYHGTWLPQLVRWSLLRYTERGDRVLSNFLGRGTDSIESFLLERRCCGVDINPVAVALSQRNAAFLLPHDMRISAVFRPILVHGDSRCLRGPLFESESYQHILSHPPYKDCVSYSSFIDGDLSRLPEMDDFQAEMRKVAIESHRLLKWGGRVTLGVGDNRRECLYQPVTFKTLRTYMESGFEIEELILKRQRHCQMAPLGSYLSILHDFLMFTHEFVCVLRKTWAPPKFATTDECLEVGCDGIARSSSFREVPGCSIERKRVVLGTVWALKVRGPYSLPKLAMSKMIQRFGKDETVWEQVSFPEFRDAILATATYHDICAERDGPEPGAESEDESDDGSASEADDMDDHEYERERQSRIRENNRHLLELGLISEVNPEGQDDAAYLRSLLSAPLIQESAGGGMAEPPSPSTVFVPHLNIPATALLEDGPWIAQYRALLVHIALNAAARMSRDALFVVGVKDVRVRLSDEDVRRLAGDMILDPELLGLCARLSGMSLRDDRDGIDDDSQASGTAPDDAGFALPTRLVPLSLLVLEDLVATTSHVLQLKEFTAVVPDGYARDKGADVDELKTRLSEDDDEWGTEKRGERAGRIGTRRVLPIVHAQYFIFQRR</sequence>
<dbReference type="Gene3D" id="3.40.50.150">
    <property type="entry name" value="Vaccinia Virus protein VP39"/>
    <property type="match status" value="2"/>
</dbReference>
<feature type="compositionally biased region" description="Basic and acidic residues" evidence="4">
    <location>
        <begin position="1500"/>
        <end position="1509"/>
    </location>
</feature>
<dbReference type="PROSITE" id="PS51805">
    <property type="entry name" value="EPHD"/>
    <property type="match status" value="1"/>
</dbReference>
<evidence type="ECO:0000256" key="3">
    <source>
        <dbReference type="ARBA" id="ARBA00022833"/>
    </source>
</evidence>
<dbReference type="SMART" id="SM00249">
    <property type="entry name" value="PHD"/>
    <property type="match status" value="2"/>
</dbReference>
<keyword evidence="1" id="KW-0479">Metal-binding</keyword>
<keyword evidence="2" id="KW-0863">Zinc-finger</keyword>
<feature type="compositionally biased region" description="Low complexity" evidence="4">
    <location>
        <begin position="58"/>
        <end position="79"/>
    </location>
</feature>
<feature type="domain" description="PHD-type" evidence="5">
    <location>
        <begin position="716"/>
        <end position="822"/>
    </location>
</feature>
<evidence type="ECO:0000256" key="1">
    <source>
        <dbReference type="ARBA" id="ARBA00022723"/>
    </source>
</evidence>
<feature type="region of interest" description="Disordered" evidence="4">
    <location>
        <begin position="471"/>
        <end position="514"/>
    </location>
</feature>
<feature type="region of interest" description="Disordered" evidence="4">
    <location>
        <begin position="1"/>
        <end position="22"/>
    </location>
</feature>
<gene>
    <name evidence="6" type="ORF">HK105_208275</name>
</gene>